<keyword evidence="2" id="KW-1185">Reference proteome</keyword>
<gene>
    <name evidence="1" type="ORF">PanWU01x14_289100</name>
</gene>
<sequence length="68" mass="7557">MSMYRSAGCSITISLRTNCPCACLFLSYQFNNQGGLALECLKEYYPSISRHSSIISRLANDLRTLSVS</sequence>
<comment type="caution">
    <text evidence="1">The sequence shown here is derived from an EMBL/GenBank/DDBJ whole genome shotgun (WGS) entry which is preliminary data.</text>
</comment>
<dbReference type="Proteomes" id="UP000237105">
    <property type="component" value="Unassembled WGS sequence"/>
</dbReference>
<protein>
    <submittedName>
        <fullName evidence="1">Uncharacterized protein</fullName>
    </submittedName>
</protein>
<reference evidence="2" key="1">
    <citation type="submission" date="2016-06" db="EMBL/GenBank/DDBJ databases">
        <title>Parallel loss of symbiosis genes in relatives of nitrogen-fixing non-legume Parasponia.</title>
        <authorList>
            <person name="Van Velzen R."/>
            <person name="Holmer R."/>
            <person name="Bu F."/>
            <person name="Rutten L."/>
            <person name="Van Zeijl A."/>
            <person name="Liu W."/>
            <person name="Santuari L."/>
            <person name="Cao Q."/>
            <person name="Sharma T."/>
            <person name="Shen D."/>
            <person name="Roswanjaya Y."/>
            <person name="Wardhani T."/>
            <person name="Kalhor M.S."/>
            <person name="Jansen J."/>
            <person name="Van den Hoogen J."/>
            <person name="Gungor B."/>
            <person name="Hartog M."/>
            <person name="Hontelez J."/>
            <person name="Verver J."/>
            <person name="Yang W.-C."/>
            <person name="Schijlen E."/>
            <person name="Repin R."/>
            <person name="Schilthuizen M."/>
            <person name="Schranz E."/>
            <person name="Heidstra R."/>
            <person name="Miyata K."/>
            <person name="Fedorova E."/>
            <person name="Kohlen W."/>
            <person name="Bisseling T."/>
            <person name="Smit S."/>
            <person name="Geurts R."/>
        </authorList>
    </citation>
    <scope>NUCLEOTIDE SEQUENCE [LARGE SCALE GENOMIC DNA]</scope>
    <source>
        <strain evidence="2">cv. WU1-14</strain>
    </source>
</reference>
<accession>A0A2P5AY57</accession>
<evidence type="ECO:0000313" key="1">
    <source>
        <dbReference type="EMBL" id="PON41465.1"/>
    </source>
</evidence>
<organism evidence="1 2">
    <name type="scientific">Parasponia andersonii</name>
    <name type="common">Sponia andersonii</name>
    <dbReference type="NCBI Taxonomy" id="3476"/>
    <lineage>
        <taxon>Eukaryota</taxon>
        <taxon>Viridiplantae</taxon>
        <taxon>Streptophyta</taxon>
        <taxon>Embryophyta</taxon>
        <taxon>Tracheophyta</taxon>
        <taxon>Spermatophyta</taxon>
        <taxon>Magnoliopsida</taxon>
        <taxon>eudicotyledons</taxon>
        <taxon>Gunneridae</taxon>
        <taxon>Pentapetalae</taxon>
        <taxon>rosids</taxon>
        <taxon>fabids</taxon>
        <taxon>Rosales</taxon>
        <taxon>Cannabaceae</taxon>
        <taxon>Parasponia</taxon>
    </lineage>
</organism>
<proteinExistence type="predicted"/>
<evidence type="ECO:0000313" key="2">
    <source>
        <dbReference type="Proteomes" id="UP000237105"/>
    </source>
</evidence>
<name>A0A2P5AY57_PARAD</name>
<dbReference type="AlphaFoldDB" id="A0A2P5AY57"/>
<dbReference type="EMBL" id="JXTB01000414">
    <property type="protein sequence ID" value="PON41465.1"/>
    <property type="molecule type" value="Genomic_DNA"/>
</dbReference>